<dbReference type="PIR" id="A84806">
    <property type="entry name" value="A84806"/>
</dbReference>
<sequence>MSNVSSETVNLNNTSIVHMNMSNVTKLTASNYIMWSRQVHALLHGYGLTQYLDATKAAPAREITVNDVASVNPEYEAWSRQDQLIFSALIGTLSLTVQPTVSRAATSADVWATLAGTYAKPSRGHIKQLQHQIKQWKKDTRTIDEYVQGFINRFDQLALIGKIIDHEDQVDYILGGLPEDYKPIVDQMEGRDTPPNGCLTNSCDEDGCFIQMALNSV</sequence>
<reference key="1">
    <citation type="journal article" date="1999" name="Nature">
        <title>Sequence and analysis of chromosome 2 of the plant Arabidopsis thaliana.</title>
        <authorList>
            <person name="Lin X."/>
            <person name="Kaul S."/>
            <person name="Rounsley S."/>
            <person name="Shea T.P."/>
            <person name="Benito M.I."/>
            <person name="Town C.D."/>
            <person name="Fujii C.Y."/>
            <person name="Mason T."/>
            <person name="Bowman C.L."/>
            <person name="Barnstead M."/>
            <person name="Feldblyum T.V."/>
            <person name="Buell C.R."/>
            <person name="Ketchum K.A."/>
            <person name="Lee J."/>
            <person name="Ronning C.M."/>
            <person name="Koo H.L."/>
            <person name="Moffat K.S."/>
            <person name="Cronin L.A."/>
            <person name="Shen M."/>
            <person name="Pai G."/>
            <person name="Van Aken S."/>
            <person name="Umayam L."/>
            <person name="Tallon L.J."/>
            <person name="Gill J.E."/>
            <person name="Adams M.D."/>
            <person name="Carrera A.J."/>
            <person name="Creasy T.H."/>
            <person name="Goodman H.M."/>
            <person name="Somerville C.R."/>
            <person name="Copenhaver G.P."/>
            <person name="Preuss D."/>
            <person name="Nierman W.C."/>
            <person name="White O."/>
            <person name="Eisen J.A."/>
            <person name="Salzberg S.L."/>
            <person name="Fraser C.M."/>
            <person name="Venter J.C."/>
        </authorList>
    </citation>
    <scope>NUCLEOTIDE SEQUENCE [LARGE SCALE GENOMIC DNA]</scope>
    <source>
        <strain>cv. Columbia</strain>
    </source>
</reference>
<dbReference type="AlphaFoldDB" id="Q9ZVH6"/>
<evidence type="ECO:0000313" key="1">
    <source>
        <dbReference type="EMBL" id="AAC67366.1"/>
    </source>
</evidence>
<organism evidence="1">
    <name type="scientific">Arabidopsis thaliana</name>
    <name type="common">Mouse-ear cress</name>
    <dbReference type="NCBI Taxonomy" id="3702"/>
    <lineage>
        <taxon>Eukaryota</taxon>
        <taxon>Viridiplantae</taxon>
        <taxon>Streptophyta</taxon>
        <taxon>Embryophyta</taxon>
        <taxon>Tracheophyta</taxon>
        <taxon>Spermatophyta</taxon>
        <taxon>Magnoliopsida</taxon>
        <taxon>eudicotyledons</taxon>
        <taxon>Gunneridae</taxon>
        <taxon>Pentapetalae</taxon>
        <taxon>rosids</taxon>
        <taxon>malvids</taxon>
        <taxon>Brassicales</taxon>
        <taxon>Brassicaceae</taxon>
        <taxon>Camelineae</taxon>
        <taxon>Arabidopsis</taxon>
    </lineage>
</organism>
<proteinExistence type="predicted"/>
<gene>
    <name evidence="1" type="ordered locus">At2g38520</name>
</gene>
<reference evidence="1" key="2">
    <citation type="submission" date="2000-03" db="EMBL/GenBank/DDBJ databases">
        <authorList>
            <person name="Rounsley S.D."/>
            <person name="Lin X."/>
            <person name="Kaul S."/>
            <person name="Shea T.P."/>
            <person name="Fujii C.Y."/>
            <person name="Mason T.M."/>
            <person name="Shen M."/>
            <person name="Ronning C.M."/>
            <person name="Fraser C.M."/>
            <person name="Somerville C.R."/>
            <person name="Venter J.C."/>
        </authorList>
    </citation>
    <scope>NUCLEOTIDE SEQUENCE</scope>
</reference>
<dbReference type="Pfam" id="PF14223">
    <property type="entry name" value="Retrotran_gag_2"/>
    <property type="match status" value="1"/>
</dbReference>
<protein>
    <submittedName>
        <fullName evidence="1">Putative retroelement pol polyprotein</fullName>
    </submittedName>
</protein>
<dbReference type="PANTHER" id="PTHR47481:SF22">
    <property type="entry name" value="RETROTRANSPOSON GAG DOMAIN-CONTAINING PROTEIN"/>
    <property type="match status" value="1"/>
</dbReference>
<reference evidence="1" key="3">
    <citation type="submission" date="2002-02" db="EMBL/GenBank/DDBJ databases">
        <authorList>
            <person name="Town C.D."/>
            <person name="Kaul S."/>
        </authorList>
    </citation>
    <scope>NUCLEOTIDE SEQUENCE</scope>
</reference>
<name>Q9ZVH6_ARATH</name>
<dbReference type="EMBL" id="AC005499">
    <property type="protein sequence ID" value="AAC67366.1"/>
    <property type="molecule type" value="Genomic_DNA"/>
</dbReference>
<dbReference type="PANTHER" id="PTHR47481">
    <property type="match status" value="1"/>
</dbReference>
<accession>Q9ZVH6</accession>